<evidence type="ECO:0000256" key="2">
    <source>
        <dbReference type="ARBA" id="ARBA00005801"/>
    </source>
</evidence>
<keyword evidence="11" id="KW-1185">Reference proteome</keyword>
<keyword evidence="3" id="KW-1003">Cell membrane</keyword>
<evidence type="ECO:0000256" key="4">
    <source>
        <dbReference type="ARBA" id="ARBA00022692"/>
    </source>
</evidence>
<dbReference type="RefSeq" id="WP_272435676.1">
    <property type="nucleotide sequence ID" value="NZ_JAMQKB010000003.1"/>
</dbReference>
<feature type="transmembrane region" description="Helical" evidence="7">
    <location>
        <begin position="148"/>
        <end position="167"/>
    </location>
</feature>
<dbReference type="PANTHER" id="PTHR30487">
    <property type="entry name" value="TYPE 4 PREPILIN-LIKE PROTEINS LEADER PEPTIDE-PROCESSING ENZYME"/>
    <property type="match status" value="1"/>
</dbReference>
<proteinExistence type="inferred from homology"/>
<reference evidence="10" key="1">
    <citation type="submission" date="2022-06" db="EMBL/GenBank/DDBJ databases">
        <title>Aquibacillus sp. a new bacterium isolated from soil saline samples.</title>
        <authorList>
            <person name="Galisteo C."/>
            <person name="De La Haba R."/>
            <person name="Sanchez-Porro C."/>
            <person name="Ventosa A."/>
        </authorList>
    </citation>
    <scope>NUCLEOTIDE SEQUENCE</scope>
    <source>
        <strain evidence="10">3ASR75-11</strain>
    </source>
</reference>
<keyword evidence="6 7" id="KW-0472">Membrane</keyword>
<evidence type="ECO:0000259" key="8">
    <source>
        <dbReference type="Pfam" id="PF01478"/>
    </source>
</evidence>
<comment type="caution">
    <text evidence="10">The sequence shown here is derived from an EMBL/GenBank/DDBJ whole genome shotgun (WGS) entry which is preliminary data.</text>
</comment>
<feature type="transmembrane region" description="Helical" evidence="7">
    <location>
        <begin position="179"/>
        <end position="204"/>
    </location>
</feature>
<dbReference type="AlphaFoldDB" id="A0A9X4AMW3"/>
<sequence>MNLVFLFYFFVLGLGLGSFYNVVGLRVPVSTFLKNKRSICPNCFHSLSWYELIPVLSFLIQRGSCRHCDQSISRIYPFIELFTGFFFVYSFYIFGFRPELAVALTFVSLMSIVFVTDITYMLIPDRILFFFLPIFLFLRILVPLEPWWSAFLGASIGLLMLASVIVISRGGMGGGDMKLVGLFGLVLGVKGVLLAFFLACIYGTCFHGLQWIVNKQGRKKPIPFGPYLVMGALTAYFYGEMIITWYVRTFLTFTL</sequence>
<name>A0A9X4AMW3_9BACI</name>
<evidence type="ECO:0000256" key="3">
    <source>
        <dbReference type="ARBA" id="ARBA00022475"/>
    </source>
</evidence>
<dbReference type="GO" id="GO:0006465">
    <property type="term" value="P:signal peptide processing"/>
    <property type="evidence" value="ECO:0007669"/>
    <property type="project" value="TreeGrafter"/>
</dbReference>
<feature type="transmembrane region" description="Helical" evidence="7">
    <location>
        <begin position="224"/>
        <end position="247"/>
    </location>
</feature>
<organism evidence="10 11">
    <name type="scientific">Terrihalobacillus insolitus</name>
    <dbReference type="NCBI Taxonomy" id="2950438"/>
    <lineage>
        <taxon>Bacteria</taxon>
        <taxon>Bacillati</taxon>
        <taxon>Bacillota</taxon>
        <taxon>Bacilli</taxon>
        <taxon>Bacillales</taxon>
        <taxon>Bacillaceae</taxon>
        <taxon>Terrihalobacillus</taxon>
    </lineage>
</organism>
<feature type="domain" description="Prepilin peptidase A24 N-terminal" evidence="9">
    <location>
        <begin position="11"/>
        <end position="93"/>
    </location>
</feature>
<feature type="domain" description="Prepilin type IV endopeptidase peptidase" evidence="8">
    <location>
        <begin position="105"/>
        <end position="206"/>
    </location>
</feature>
<evidence type="ECO:0000256" key="6">
    <source>
        <dbReference type="ARBA" id="ARBA00023136"/>
    </source>
</evidence>
<protein>
    <submittedName>
        <fullName evidence="10">Prepilin peptidase</fullName>
    </submittedName>
</protein>
<keyword evidence="5 7" id="KW-1133">Transmembrane helix</keyword>
<dbReference type="InterPro" id="IPR010627">
    <property type="entry name" value="Prepilin_pept_A24_N"/>
</dbReference>
<dbReference type="GO" id="GO:0005886">
    <property type="term" value="C:plasma membrane"/>
    <property type="evidence" value="ECO:0007669"/>
    <property type="project" value="UniProtKB-SubCell"/>
</dbReference>
<dbReference type="InterPro" id="IPR000045">
    <property type="entry name" value="Prepilin_IV_endopep_pep"/>
</dbReference>
<feature type="transmembrane region" description="Helical" evidence="7">
    <location>
        <begin position="75"/>
        <end position="94"/>
    </location>
</feature>
<dbReference type="InterPro" id="IPR050882">
    <property type="entry name" value="Prepilin_peptidase/N-MTase"/>
</dbReference>
<comment type="similarity">
    <text evidence="2">Belongs to the peptidase A24 family.</text>
</comment>
<evidence type="ECO:0000313" key="11">
    <source>
        <dbReference type="Proteomes" id="UP001145050"/>
    </source>
</evidence>
<dbReference type="Proteomes" id="UP001145050">
    <property type="component" value="Unassembled WGS sequence"/>
</dbReference>
<evidence type="ECO:0000313" key="10">
    <source>
        <dbReference type="EMBL" id="MDC3423895.1"/>
    </source>
</evidence>
<evidence type="ECO:0000256" key="5">
    <source>
        <dbReference type="ARBA" id="ARBA00022989"/>
    </source>
</evidence>
<feature type="transmembrane region" description="Helical" evidence="7">
    <location>
        <begin position="127"/>
        <end position="142"/>
    </location>
</feature>
<keyword evidence="4 7" id="KW-0812">Transmembrane</keyword>
<accession>A0A9X4AMW3</accession>
<dbReference type="EMBL" id="JAMQKB010000003">
    <property type="protein sequence ID" value="MDC3423895.1"/>
    <property type="molecule type" value="Genomic_DNA"/>
</dbReference>
<feature type="transmembrane region" description="Helical" evidence="7">
    <location>
        <begin position="6"/>
        <end position="27"/>
    </location>
</feature>
<dbReference type="Pfam" id="PF01478">
    <property type="entry name" value="Peptidase_A24"/>
    <property type="match status" value="1"/>
</dbReference>
<evidence type="ECO:0000256" key="7">
    <source>
        <dbReference type="SAM" id="Phobius"/>
    </source>
</evidence>
<dbReference type="Gene3D" id="1.20.120.1220">
    <property type="match status" value="1"/>
</dbReference>
<evidence type="ECO:0000259" key="9">
    <source>
        <dbReference type="Pfam" id="PF06750"/>
    </source>
</evidence>
<dbReference type="Pfam" id="PF06750">
    <property type="entry name" value="A24_N_bact"/>
    <property type="match status" value="1"/>
</dbReference>
<dbReference type="GO" id="GO:0004190">
    <property type="term" value="F:aspartic-type endopeptidase activity"/>
    <property type="evidence" value="ECO:0007669"/>
    <property type="project" value="InterPro"/>
</dbReference>
<dbReference type="PANTHER" id="PTHR30487:SF0">
    <property type="entry name" value="PREPILIN LEADER PEPTIDASE_N-METHYLTRANSFERASE-RELATED"/>
    <property type="match status" value="1"/>
</dbReference>
<comment type="subcellular location">
    <subcellularLocation>
        <location evidence="1">Cell membrane</location>
        <topology evidence="1">Multi-pass membrane protein</topology>
    </subcellularLocation>
</comment>
<gene>
    <name evidence="10" type="ORF">NC797_05155</name>
</gene>
<evidence type="ECO:0000256" key="1">
    <source>
        <dbReference type="ARBA" id="ARBA00004651"/>
    </source>
</evidence>
<feature type="transmembrane region" description="Helical" evidence="7">
    <location>
        <begin position="100"/>
        <end position="120"/>
    </location>
</feature>